<feature type="region of interest" description="Disordered" evidence="1">
    <location>
        <begin position="1"/>
        <end position="20"/>
    </location>
</feature>
<dbReference type="EMBL" id="OU892284">
    <property type="protein sequence ID" value="CAG9772599.1"/>
    <property type="molecule type" value="Genomic_DNA"/>
</dbReference>
<reference evidence="2" key="1">
    <citation type="submission" date="2022-01" db="EMBL/GenBank/DDBJ databases">
        <authorList>
            <person name="King R."/>
        </authorList>
    </citation>
    <scope>NUCLEOTIDE SEQUENCE</scope>
</reference>
<organism evidence="2 3">
    <name type="scientific">Ceutorhynchus assimilis</name>
    <name type="common">cabbage seed weevil</name>
    <dbReference type="NCBI Taxonomy" id="467358"/>
    <lineage>
        <taxon>Eukaryota</taxon>
        <taxon>Metazoa</taxon>
        <taxon>Ecdysozoa</taxon>
        <taxon>Arthropoda</taxon>
        <taxon>Hexapoda</taxon>
        <taxon>Insecta</taxon>
        <taxon>Pterygota</taxon>
        <taxon>Neoptera</taxon>
        <taxon>Endopterygota</taxon>
        <taxon>Coleoptera</taxon>
        <taxon>Polyphaga</taxon>
        <taxon>Cucujiformia</taxon>
        <taxon>Curculionidae</taxon>
        <taxon>Ceutorhynchinae</taxon>
        <taxon>Ceutorhynchus</taxon>
    </lineage>
</organism>
<keyword evidence="3" id="KW-1185">Reference proteome</keyword>
<evidence type="ECO:0000256" key="1">
    <source>
        <dbReference type="SAM" id="MobiDB-lite"/>
    </source>
</evidence>
<name>A0A9N9MWZ9_9CUCU</name>
<dbReference type="OrthoDB" id="6753909at2759"/>
<evidence type="ECO:0000313" key="2">
    <source>
        <dbReference type="EMBL" id="CAG9772599.1"/>
    </source>
</evidence>
<sequence length="109" mass="12684">MANSSKDHGNEMHDTNESALPDHKACTDRILKLNTKVMTYDYRVPLACDATKAMGLNSYFLNLREELLCAGKINLRERKTKMYKLLMEDFLREEKELNEVDLGYIEMHP</sequence>
<gene>
    <name evidence="2" type="ORF">CEUTPL_LOCUS13005</name>
</gene>
<dbReference type="AlphaFoldDB" id="A0A9N9MWZ9"/>
<protein>
    <submittedName>
        <fullName evidence="2">Uncharacterized protein</fullName>
    </submittedName>
</protein>
<proteinExistence type="predicted"/>
<evidence type="ECO:0000313" key="3">
    <source>
        <dbReference type="Proteomes" id="UP001152799"/>
    </source>
</evidence>
<dbReference type="Proteomes" id="UP001152799">
    <property type="component" value="Chromosome 8"/>
</dbReference>
<accession>A0A9N9MWZ9</accession>